<protein>
    <submittedName>
        <fullName evidence="1">Uncharacterized protein</fullName>
    </submittedName>
</protein>
<dbReference type="KEGG" id="cben:EG339_02940"/>
<accession>A0A3G6T6Z4</accession>
<name>A0A3G6T6Z4_9FLAO</name>
<dbReference type="Proteomes" id="UP000271193">
    <property type="component" value="Chromosome"/>
</dbReference>
<dbReference type="GeneID" id="99063756"/>
<proteinExistence type="predicted"/>
<evidence type="ECO:0000313" key="1">
    <source>
        <dbReference type="EMBL" id="AZB23649.1"/>
    </source>
</evidence>
<organism evidence="1 2">
    <name type="scientific">Chryseobacterium bernardetii</name>
    <dbReference type="NCBI Taxonomy" id="1241978"/>
    <lineage>
        <taxon>Bacteria</taxon>
        <taxon>Pseudomonadati</taxon>
        <taxon>Bacteroidota</taxon>
        <taxon>Flavobacteriia</taxon>
        <taxon>Flavobacteriales</taxon>
        <taxon>Weeksellaceae</taxon>
        <taxon>Chryseobacterium group</taxon>
        <taxon>Chryseobacterium</taxon>
    </lineage>
</organism>
<sequence length="101" mass="11442">MTISSEIIECIKKHTSELDVTDVARATGAGFHTVRRLRLGELKINNSERVDSTLLLMEKALENSKNSQNEISQEQEILDVTIKTFKNEKSRENIQKLQGAK</sequence>
<dbReference type="EMBL" id="CP033932">
    <property type="protein sequence ID" value="AZB23649.1"/>
    <property type="molecule type" value="Genomic_DNA"/>
</dbReference>
<gene>
    <name evidence="1" type="ORF">EG339_02940</name>
</gene>
<reference evidence="2" key="1">
    <citation type="submission" date="2018-11" db="EMBL/GenBank/DDBJ databases">
        <title>Proposal to divide the Flavobacteriaceae and reorganize its genera based on Amino Acid Identity values calculated from whole genome sequences.</title>
        <authorList>
            <person name="Nicholson A.C."/>
            <person name="Gulvik C.A."/>
            <person name="Whitney A.M."/>
            <person name="Humrighouse B.W."/>
            <person name="Bell M."/>
            <person name="Holmes B."/>
            <person name="Steigerwalt A.G."/>
            <person name="Villarma A."/>
            <person name="Sheth M."/>
            <person name="Batra D."/>
            <person name="Pryor J."/>
            <person name="Bernardet J.-F."/>
            <person name="Hugo C."/>
            <person name="Kampfer P."/>
            <person name="Newman J."/>
            <person name="McQuiston J.R."/>
        </authorList>
    </citation>
    <scope>NUCLEOTIDE SEQUENCE [LARGE SCALE GENOMIC DNA]</scope>
    <source>
        <strain evidence="2">G0229</strain>
    </source>
</reference>
<keyword evidence="2" id="KW-1185">Reference proteome</keyword>
<evidence type="ECO:0000313" key="2">
    <source>
        <dbReference type="Proteomes" id="UP000271193"/>
    </source>
</evidence>
<dbReference type="AlphaFoldDB" id="A0A3G6T6Z4"/>
<dbReference type="RefSeq" id="WP_123868785.1">
    <property type="nucleotide sequence ID" value="NZ_CP033932.1"/>
</dbReference>